<dbReference type="PANTHER" id="PTHR19375">
    <property type="entry name" value="HEAT SHOCK PROTEIN 70KDA"/>
    <property type="match status" value="1"/>
</dbReference>
<gene>
    <name evidence="3" type="ORF">D7004_09955</name>
</gene>
<dbReference type="Pfam" id="PF00012">
    <property type="entry name" value="HSP70"/>
    <property type="match status" value="2"/>
</dbReference>
<keyword evidence="4" id="KW-1185">Reference proteome</keyword>
<dbReference type="SUPFAM" id="SSF53067">
    <property type="entry name" value="Actin-like ATPase domain"/>
    <property type="match status" value="2"/>
</dbReference>
<dbReference type="Gene3D" id="3.30.420.40">
    <property type="match status" value="2"/>
</dbReference>
<dbReference type="GO" id="GO:0005524">
    <property type="term" value="F:ATP binding"/>
    <property type="evidence" value="ECO:0007669"/>
    <property type="project" value="UniProtKB-KW"/>
</dbReference>
<dbReference type="AlphaFoldDB" id="A0A3N0BWK1"/>
<dbReference type="OrthoDB" id="9807934at2"/>
<evidence type="ECO:0000313" key="3">
    <source>
        <dbReference type="EMBL" id="RNL53397.1"/>
    </source>
</evidence>
<dbReference type="EMBL" id="RBEE01000014">
    <property type="protein sequence ID" value="RNL53397.1"/>
    <property type="molecule type" value="Genomic_DNA"/>
</dbReference>
<proteinExistence type="predicted"/>
<evidence type="ECO:0000256" key="2">
    <source>
        <dbReference type="ARBA" id="ARBA00022840"/>
    </source>
</evidence>
<dbReference type="InterPro" id="IPR043129">
    <property type="entry name" value="ATPase_NBD"/>
</dbReference>
<name>A0A3N0BWK1_9SPHI</name>
<comment type="caution">
    <text evidence="3">The sequence shown here is derived from an EMBL/GenBank/DDBJ whole genome shotgun (WGS) entry which is preliminary data.</text>
</comment>
<keyword evidence="1" id="KW-0547">Nucleotide-binding</keyword>
<reference evidence="3 4" key="1">
    <citation type="submission" date="2018-10" db="EMBL/GenBank/DDBJ databases">
        <title>Genome sequencing of Pedobacter jejuensis TNB23.</title>
        <authorList>
            <person name="Cho Y.-J."/>
            <person name="Cho A."/>
            <person name="Kim O.-S."/>
        </authorList>
    </citation>
    <scope>NUCLEOTIDE SEQUENCE [LARGE SCALE GENOMIC DNA]</scope>
    <source>
        <strain evidence="3 4">TNB23</strain>
    </source>
</reference>
<evidence type="ECO:0000256" key="1">
    <source>
        <dbReference type="ARBA" id="ARBA00022741"/>
    </source>
</evidence>
<dbReference type="Proteomes" id="UP000274046">
    <property type="component" value="Unassembled WGS sequence"/>
</dbReference>
<dbReference type="RefSeq" id="WP_123205719.1">
    <property type="nucleotide sequence ID" value="NZ_RBEE01000014.1"/>
</dbReference>
<sequence>MCKFLYGIDFGTTNSALSIYDEEKKEIIATISIPSLIYFKHATSISDEANYVVGEQAIEEYLNDGMKGRFIKSIKQILSRSTFTETRIQNKRYNASDLVTLILKDLKAKADEITGYNCTKAVIGRPVFFDDDNTQKDTLAQTRLNKAAENAGFTDVRFQFEPIGAAFAYEKTIAKKEKVLVADLGGGTTDFTYLILDPDKVGSTDRRKDMIASGGIYIGGDSLDSAFMWEKGTPYFGKNTTYEATRGQILNVPKSLFANICSWDKMNFFNGQRIQKDIEDYYYFSGNDRKFKNLITLIENNLGYSVFQSIEKTKIELSDKLSSNFFYSNMGIEINETISLTDYENVIEKDVQRISEYLDKFLATYKINPTDIDCLFLTGGTSMVASIQSLFKNKFPHIPMNSGDNFKSVAKGLAYSGYLFEAN</sequence>
<evidence type="ECO:0000313" key="4">
    <source>
        <dbReference type="Proteomes" id="UP000274046"/>
    </source>
</evidence>
<dbReference type="CDD" id="cd10231">
    <property type="entry name" value="ASKHA_NBD_HSP70_YegD-like"/>
    <property type="match status" value="1"/>
</dbReference>
<dbReference type="InterPro" id="IPR013126">
    <property type="entry name" value="Hsp_70_fam"/>
</dbReference>
<dbReference type="GO" id="GO:0140662">
    <property type="term" value="F:ATP-dependent protein folding chaperone"/>
    <property type="evidence" value="ECO:0007669"/>
    <property type="project" value="InterPro"/>
</dbReference>
<accession>A0A3N0BWK1</accession>
<dbReference type="InterPro" id="IPR042054">
    <property type="entry name" value="YegD-like"/>
</dbReference>
<keyword evidence="2" id="KW-0067">ATP-binding</keyword>
<protein>
    <submittedName>
        <fullName evidence="3">Hsp70 family protein</fullName>
    </submittedName>
</protein>
<organism evidence="3 4">
    <name type="scientific">Pedobacter jejuensis</name>
    <dbReference type="NCBI Taxonomy" id="1268550"/>
    <lineage>
        <taxon>Bacteria</taxon>
        <taxon>Pseudomonadati</taxon>
        <taxon>Bacteroidota</taxon>
        <taxon>Sphingobacteriia</taxon>
        <taxon>Sphingobacteriales</taxon>
        <taxon>Sphingobacteriaceae</taxon>
        <taxon>Pedobacter</taxon>
    </lineage>
</organism>